<dbReference type="AlphaFoldDB" id="A0A0V8J013"/>
<keyword evidence="1" id="KW-0472">Membrane</keyword>
<dbReference type="RefSeq" id="WP_061975342.1">
    <property type="nucleotide sequence ID" value="NZ_FMAV01000005.1"/>
</dbReference>
<keyword evidence="1" id="KW-1133">Transmembrane helix</keyword>
<evidence type="ECO:0000313" key="3">
    <source>
        <dbReference type="Proteomes" id="UP000054099"/>
    </source>
</evidence>
<comment type="caution">
    <text evidence="2">The sequence shown here is derived from an EMBL/GenBank/DDBJ whole genome shotgun (WGS) entry which is preliminary data.</text>
</comment>
<proteinExistence type="predicted"/>
<dbReference type="Proteomes" id="UP000054099">
    <property type="component" value="Unassembled WGS sequence"/>
</dbReference>
<sequence length="165" mass="19770">MKETMESILPFLKEYLSVIVAILASFFTYLFGRKKENYSFYINQAKEGLENITGPIYYNLKYILEIENDEQKMNLILKWFSNTLADEAPLYQLGNKKIINDFLELKQAFYKENKLKLTEDFQTKLSSFYKIIEERYWTTFNALYRDFDLIPEFLMQVLHIELSLS</sequence>
<evidence type="ECO:0000256" key="1">
    <source>
        <dbReference type="SAM" id="Phobius"/>
    </source>
</evidence>
<reference evidence="2 3" key="1">
    <citation type="journal article" date="2014" name="Antonie Van Leeuwenhoek">
        <title>Fictibacillus enclensis sp. nov., isolated from marine sediment.</title>
        <authorList>
            <person name="Dastager S.G."/>
            <person name="Mawlankar R."/>
            <person name="Srinivasan K."/>
            <person name="Tang S.K."/>
            <person name="Lee J.C."/>
            <person name="Ramana V.V."/>
            <person name="Shouche Y.S."/>
        </authorList>
    </citation>
    <scope>NUCLEOTIDE SEQUENCE [LARGE SCALE GENOMIC DNA]</scope>
    <source>
        <strain evidence="2 3">NIO-1003</strain>
    </source>
</reference>
<accession>A0A0V8J013</accession>
<evidence type="ECO:0000313" key="2">
    <source>
        <dbReference type="EMBL" id="KSU80380.1"/>
    </source>
</evidence>
<feature type="transmembrane region" description="Helical" evidence="1">
    <location>
        <begin position="15"/>
        <end position="32"/>
    </location>
</feature>
<dbReference type="EMBL" id="LNQN01000007">
    <property type="protein sequence ID" value="KSU80380.1"/>
    <property type="molecule type" value="Genomic_DNA"/>
</dbReference>
<keyword evidence="3" id="KW-1185">Reference proteome</keyword>
<gene>
    <name evidence="2" type="ORF">AS030_20840</name>
</gene>
<protein>
    <submittedName>
        <fullName evidence="2">Uncharacterized protein</fullName>
    </submittedName>
</protein>
<keyword evidence="1" id="KW-0812">Transmembrane</keyword>
<name>A0A0V8J013_9BACL</name>
<organism evidence="2 3">
    <name type="scientific">Fictibacillus enclensis</name>
    <dbReference type="NCBI Taxonomy" id="1017270"/>
    <lineage>
        <taxon>Bacteria</taxon>
        <taxon>Bacillati</taxon>
        <taxon>Bacillota</taxon>
        <taxon>Bacilli</taxon>
        <taxon>Bacillales</taxon>
        <taxon>Fictibacillaceae</taxon>
        <taxon>Fictibacillus</taxon>
    </lineage>
</organism>